<dbReference type="InterPro" id="IPR036388">
    <property type="entry name" value="WH-like_DNA-bd_sf"/>
</dbReference>
<dbReference type="Pfam" id="PF00392">
    <property type="entry name" value="GntR"/>
    <property type="match status" value="1"/>
</dbReference>
<dbReference type="SMART" id="SM00345">
    <property type="entry name" value="HTH_GNTR"/>
    <property type="match status" value="1"/>
</dbReference>
<keyword evidence="2" id="KW-0238">DNA-binding</keyword>
<evidence type="ECO:0000256" key="2">
    <source>
        <dbReference type="ARBA" id="ARBA00023125"/>
    </source>
</evidence>
<comment type="caution">
    <text evidence="5">The sequence shown here is derived from an EMBL/GenBank/DDBJ whole genome shotgun (WGS) entry which is preliminary data.</text>
</comment>
<proteinExistence type="predicted"/>
<evidence type="ECO:0000256" key="3">
    <source>
        <dbReference type="ARBA" id="ARBA00023163"/>
    </source>
</evidence>
<dbReference type="SUPFAM" id="SSF46785">
    <property type="entry name" value="Winged helix' DNA-binding domain"/>
    <property type="match status" value="1"/>
</dbReference>
<keyword evidence="6" id="KW-1185">Reference proteome</keyword>
<dbReference type="EMBL" id="LUUB01000041">
    <property type="protein sequence ID" value="OAF12343.1"/>
    <property type="molecule type" value="Genomic_DNA"/>
</dbReference>
<sequence>MTVQRKTTGLEFDDVVTTSAAKQIAESVRGAILEGRLKVDERLPSEDELAVRFKVSRPTIREALKRLAAQHLIRSRRGPAGGNFVTAPTAVDAAFSLANMTTLMVAVGHISLDDMATARLELESVCCRLACQQRTQADLDAMNVEIGLQKKSALTDEEFCAADVRFHRALVNAGGNAVMKFLMHSVVEALQPISNMVIYRVRERQAIVSYHKRILAAVEERDEEAAVKALADLVAYTQDSYRESFARRTA</sequence>
<dbReference type="PROSITE" id="PS50949">
    <property type="entry name" value="HTH_GNTR"/>
    <property type="match status" value="1"/>
</dbReference>
<dbReference type="InterPro" id="IPR000524">
    <property type="entry name" value="Tscrpt_reg_HTH_GntR"/>
</dbReference>
<dbReference type="Gene3D" id="1.20.120.530">
    <property type="entry name" value="GntR ligand-binding domain-like"/>
    <property type="match status" value="1"/>
</dbReference>
<evidence type="ECO:0000313" key="5">
    <source>
        <dbReference type="EMBL" id="OAF12343.1"/>
    </source>
</evidence>
<dbReference type="Gene3D" id="1.10.10.10">
    <property type="entry name" value="Winged helix-like DNA-binding domain superfamily/Winged helix DNA-binding domain"/>
    <property type="match status" value="1"/>
</dbReference>
<keyword evidence="1" id="KW-0805">Transcription regulation</keyword>
<evidence type="ECO:0000313" key="6">
    <source>
        <dbReference type="Proteomes" id="UP000076959"/>
    </source>
</evidence>
<dbReference type="CDD" id="cd07377">
    <property type="entry name" value="WHTH_GntR"/>
    <property type="match status" value="1"/>
</dbReference>
<dbReference type="GO" id="GO:0003700">
    <property type="term" value="F:DNA-binding transcription factor activity"/>
    <property type="evidence" value="ECO:0007669"/>
    <property type="project" value="InterPro"/>
</dbReference>
<dbReference type="OrthoDB" id="8680240at2"/>
<accession>A0A176YX79</accession>
<feature type="domain" description="HTH gntR-type" evidence="4">
    <location>
        <begin position="18"/>
        <end position="88"/>
    </location>
</feature>
<dbReference type="PANTHER" id="PTHR43537:SF5">
    <property type="entry name" value="UXU OPERON TRANSCRIPTIONAL REGULATOR"/>
    <property type="match status" value="1"/>
</dbReference>
<gene>
    <name evidence="5" type="ORF">AYJ54_06590</name>
</gene>
<dbReference type="SUPFAM" id="SSF48008">
    <property type="entry name" value="GntR ligand-binding domain-like"/>
    <property type="match status" value="1"/>
</dbReference>
<dbReference type="InterPro" id="IPR036390">
    <property type="entry name" value="WH_DNA-bd_sf"/>
</dbReference>
<evidence type="ECO:0000256" key="1">
    <source>
        <dbReference type="ARBA" id="ARBA00023015"/>
    </source>
</evidence>
<dbReference type="Pfam" id="PF07729">
    <property type="entry name" value="FCD"/>
    <property type="match status" value="1"/>
</dbReference>
<keyword evidence="3" id="KW-0804">Transcription</keyword>
<organism evidence="5 6">
    <name type="scientific">Bradyrhizobium centrolobii</name>
    <dbReference type="NCBI Taxonomy" id="1505087"/>
    <lineage>
        <taxon>Bacteria</taxon>
        <taxon>Pseudomonadati</taxon>
        <taxon>Pseudomonadota</taxon>
        <taxon>Alphaproteobacteria</taxon>
        <taxon>Hyphomicrobiales</taxon>
        <taxon>Nitrobacteraceae</taxon>
        <taxon>Bradyrhizobium</taxon>
    </lineage>
</organism>
<protein>
    <submittedName>
        <fullName evidence="5">GntR family transcriptional regulator</fullName>
    </submittedName>
</protein>
<dbReference type="PANTHER" id="PTHR43537">
    <property type="entry name" value="TRANSCRIPTIONAL REGULATOR, GNTR FAMILY"/>
    <property type="match status" value="1"/>
</dbReference>
<reference evidence="5 6" key="1">
    <citation type="submission" date="2016-03" db="EMBL/GenBank/DDBJ databases">
        <title>Draft Genome Sequence of the Strain BR 10245 (Bradyrhizobium sp.) isolated from nodules of Centrolobium paraense.</title>
        <authorList>
            <person name="Simoes-Araujo J.L.Sr."/>
            <person name="Barauna A.C."/>
            <person name="Silva K."/>
            <person name="Zilli J.E."/>
        </authorList>
    </citation>
    <scope>NUCLEOTIDE SEQUENCE [LARGE SCALE GENOMIC DNA]</scope>
    <source>
        <strain evidence="5 6">BR 10245</strain>
    </source>
</reference>
<dbReference type="InterPro" id="IPR008920">
    <property type="entry name" value="TF_FadR/GntR_C"/>
</dbReference>
<dbReference type="SMART" id="SM00895">
    <property type="entry name" value="FCD"/>
    <property type="match status" value="1"/>
</dbReference>
<name>A0A176YX79_9BRAD</name>
<dbReference type="Proteomes" id="UP000076959">
    <property type="component" value="Unassembled WGS sequence"/>
</dbReference>
<dbReference type="InterPro" id="IPR011711">
    <property type="entry name" value="GntR_C"/>
</dbReference>
<dbReference type="STRING" id="1505087.AYJ54_06590"/>
<dbReference type="PRINTS" id="PR00035">
    <property type="entry name" value="HTHGNTR"/>
</dbReference>
<dbReference type="GO" id="GO:0003677">
    <property type="term" value="F:DNA binding"/>
    <property type="evidence" value="ECO:0007669"/>
    <property type="project" value="UniProtKB-KW"/>
</dbReference>
<evidence type="ECO:0000259" key="4">
    <source>
        <dbReference type="PROSITE" id="PS50949"/>
    </source>
</evidence>
<dbReference type="AlphaFoldDB" id="A0A176YX79"/>